<accession>A0A507D0U9</accession>
<reference evidence="2 3" key="1">
    <citation type="journal article" date="2019" name="Sci. Rep.">
        <title>Comparative genomics of chytrid fungi reveal insights into the obligate biotrophic and pathogenic lifestyle of Synchytrium endobioticum.</title>
        <authorList>
            <person name="van de Vossenberg B.T.L.H."/>
            <person name="Warris S."/>
            <person name="Nguyen H.D.T."/>
            <person name="van Gent-Pelzer M.P.E."/>
            <person name="Joly D.L."/>
            <person name="van de Geest H.C."/>
            <person name="Bonants P.J.M."/>
            <person name="Smith D.S."/>
            <person name="Levesque C.A."/>
            <person name="van der Lee T.A.J."/>
        </authorList>
    </citation>
    <scope>NUCLEOTIDE SEQUENCE [LARGE SCALE GENOMIC DNA]</scope>
    <source>
        <strain evidence="2 3">MB42</strain>
    </source>
</reference>
<protein>
    <submittedName>
        <fullName evidence="2">Uncharacterized protein</fullName>
    </submittedName>
</protein>
<dbReference type="EMBL" id="QEAN01000161">
    <property type="protein sequence ID" value="TPX45015.1"/>
    <property type="molecule type" value="Genomic_DNA"/>
</dbReference>
<evidence type="ECO:0000313" key="2">
    <source>
        <dbReference type="EMBL" id="TPX45015.1"/>
    </source>
</evidence>
<evidence type="ECO:0000313" key="3">
    <source>
        <dbReference type="Proteomes" id="UP000317494"/>
    </source>
</evidence>
<sequence>SRDINFLQSLRLAPAPANSQVSMLTECFNPLGLTSPNLPGAPNMIKKIIAIVVLQTTVLYYLVSAGACYNGDTTDAAVRTLFAKVKWTLNPKAQAMGQAADQHQAEVANSLIAQNEDATNAAAQALEQTQAEMASRFGGWGGGGGGAPPIGGSEEVVSHHPSKQQTSTINPSKQQASIQTSRRPCPGFDVLAKNWLPFLQWG</sequence>
<comment type="caution">
    <text evidence="2">The sequence shown here is derived from an EMBL/GenBank/DDBJ whole genome shotgun (WGS) entry which is preliminary data.</text>
</comment>
<feature type="non-terminal residue" evidence="2">
    <location>
        <position position="1"/>
    </location>
</feature>
<evidence type="ECO:0000256" key="1">
    <source>
        <dbReference type="SAM" id="MobiDB-lite"/>
    </source>
</evidence>
<organism evidence="2 3">
    <name type="scientific">Synchytrium endobioticum</name>
    <dbReference type="NCBI Taxonomy" id="286115"/>
    <lineage>
        <taxon>Eukaryota</taxon>
        <taxon>Fungi</taxon>
        <taxon>Fungi incertae sedis</taxon>
        <taxon>Chytridiomycota</taxon>
        <taxon>Chytridiomycota incertae sedis</taxon>
        <taxon>Chytridiomycetes</taxon>
        <taxon>Synchytriales</taxon>
        <taxon>Synchytriaceae</taxon>
        <taxon>Synchytrium</taxon>
    </lineage>
</organism>
<keyword evidence="3" id="KW-1185">Reference proteome</keyword>
<dbReference type="VEuPathDB" id="FungiDB:SeMB42_g04127"/>
<dbReference type="AlphaFoldDB" id="A0A507D0U9"/>
<name>A0A507D0U9_9FUNG</name>
<dbReference type="Proteomes" id="UP000317494">
    <property type="component" value="Unassembled WGS sequence"/>
</dbReference>
<feature type="compositionally biased region" description="Polar residues" evidence="1">
    <location>
        <begin position="163"/>
        <end position="182"/>
    </location>
</feature>
<feature type="region of interest" description="Disordered" evidence="1">
    <location>
        <begin position="144"/>
        <end position="182"/>
    </location>
</feature>
<proteinExistence type="predicted"/>
<gene>
    <name evidence="2" type="ORF">SeMB42_g04127</name>
</gene>